<dbReference type="EMBL" id="SRIO01000028">
    <property type="protein sequence ID" value="TFZ81326.1"/>
    <property type="molecule type" value="Genomic_DNA"/>
</dbReference>
<dbReference type="Pfam" id="PF25209">
    <property type="entry name" value="Phage_capsid_4"/>
    <property type="match status" value="1"/>
</dbReference>
<dbReference type="AlphaFoldDB" id="A0A4Z0F556"/>
<proteinExistence type="predicted"/>
<evidence type="ECO:0000313" key="2">
    <source>
        <dbReference type="Proteomes" id="UP000297890"/>
    </source>
</evidence>
<organism evidence="1 2">
    <name type="scientific">Candidatus Macondimonas diazotrophica</name>
    <dbReference type="NCBI Taxonomy" id="2305248"/>
    <lineage>
        <taxon>Bacteria</taxon>
        <taxon>Pseudomonadati</taxon>
        <taxon>Pseudomonadota</taxon>
        <taxon>Gammaproteobacteria</taxon>
        <taxon>Chromatiales</taxon>
        <taxon>Ectothiorhodospiraceae</taxon>
        <taxon>Candidatus Macondimonas</taxon>
    </lineage>
</organism>
<dbReference type="Proteomes" id="UP000297890">
    <property type="component" value="Unassembled WGS sequence"/>
</dbReference>
<evidence type="ECO:0000313" key="1">
    <source>
        <dbReference type="EMBL" id="TFZ81326.1"/>
    </source>
</evidence>
<protein>
    <submittedName>
        <fullName evidence="1">N4-gp56 family major capsid protein</fullName>
    </submittedName>
</protein>
<accession>A0A4Z0F556</accession>
<dbReference type="RefSeq" id="WP_135282842.1">
    <property type="nucleotide sequence ID" value="NZ_SRIO01000028.1"/>
</dbReference>
<name>A0A4Z0F556_9GAMM</name>
<comment type="caution">
    <text evidence="1">The sequence shown here is derived from an EMBL/GenBank/DDBJ whole genome shotgun (WGS) entry which is preliminary data.</text>
</comment>
<sequence>MANVTGYGDISPAVAAWANVQMLKRAVPYLHFERFGQTYVLPTNSTNTAKWRRYFLTGATGSAGNGSGNFFVPVSTTPLTEGVTPAGRKLANADYTVTLNQYGDYVTITDVVQDTHTDNVLSQATDILGESAAVTLEVLRFNTLKAATNVFRANSVAARANIITAPDLNDFRRVSTGLNRQNAKKISQVLGSTPDYNTKSVEAAYFAVCHPDLESDLRSISGYKPVADYGPHTSPMEGEIGSLEQIRFLTSTVCEPYLGAGAAVGSSGLRSTSGNVDVYPILVFGRDAYGIVPLKGKSAMTPMVVNPKPTSGDPLAQRGTVGYKFWTGTVILQQAFMAVLEAGATA</sequence>
<reference evidence="1 2" key="1">
    <citation type="journal article" date="2019" name="ISME J.">
        <title>Candidatus Macondimonas diazotrophica, a novel gammaproteobacterial genus dominating crude-oil-contaminated coastal sediments.</title>
        <authorList>
            <person name="Karthikeyan S."/>
            <person name="Konstantinidis K."/>
        </authorList>
    </citation>
    <scope>NUCLEOTIDE SEQUENCE [LARGE SCALE GENOMIC DNA]</scope>
    <source>
        <strain evidence="1 2">KTK01</strain>
    </source>
</reference>
<keyword evidence="2" id="KW-1185">Reference proteome</keyword>
<dbReference type="NCBIfam" id="TIGR04387">
    <property type="entry name" value="capsid_maj_N4"/>
    <property type="match status" value="1"/>
</dbReference>
<dbReference type="OrthoDB" id="1936242at2"/>
<gene>
    <name evidence="1" type="ORF">E4680_12955</name>
</gene>